<keyword evidence="2" id="KW-0472">Membrane</keyword>
<feature type="region of interest" description="Disordered" evidence="1">
    <location>
        <begin position="84"/>
        <end position="108"/>
    </location>
</feature>
<dbReference type="AlphaFoldDB" id="A6G6F7"/>
<keyword evidence="2" id="KW-0812">Transmembrane</keyword>
<dbReference type="STRING" id="391625.PPSIR1_15150"/>
<sequence length="108" mass="12309">MKLEDPQTIRKLWIGFYAVLGLLVLLDPKALEAVHVLEPDPHHEPHFGVDGWFEFYVVYGFLTCVAMVVISKKVIGAVLMRPDTYYDSSPLDPIRDAKLRPLEKEGDQ</sequence>
<organism evidence="3 4">
    <name type="scientific">Plesiocystis pacifica SIR-1</name>
    <dbReference type="NCBI Taxonomy" id="391625"/>
    <lineage>
        <taxon>Bacteria</taxon>
        <taxon>Pseudomonadati</taxon>
        <taxon>Myxococcota</taxon>
        <taxon>Polyangia</taxon>
        <taxon>Nannocystales</taxon>
        <taxon>Nannocystaceae</taxon>
        <taxon>Plesiocystis</taxon>
    </lineage>
</organism>
<name>A6G6F7_9BACT</name>
<evidence type="ECO:0000256" key="1">
    <source>
        <dbReference type="SAM" id="MobiDB-lite"/>
    </source>
</evidence>
<feature type="compositionally biased region" description="Basic and acidic residues" evidence="1">
    <location>
        <begin position="93"/>
        <end position="108"/>
    </location>
</feature>
<protein>
    <submittedName>
        <fullName evidence="3">Uncharacterized protein</fullName>
    </submittedName>
</protein>
<dbReference type="RefSeq" id="WP_006972306.1">
    <property type="nucleotide sequence ID" value="NZ_ABCS01000029.1"/>
</dbReference>
<accession>A6G6F7</accession>
<keyword evidence="2" id="KW-1133">Transmembrane helix</keyword>
<dbReference type="EMBL" id="ABCS01000029">
    <property type="protein sequence ID" value="EDM78586.1"/>
    <property type="molecule type" value="Genomic_DNA"/>
</dbReference>
<gene>
    <name evidence="3" type="ORF">PPSIR1_15150</name>
</gene>
<dbReference type="OrthoDB" id="282116at2"/>
<evidence type="ECO:0000313" key="3">
    <source>
        <dbReference type="EMBL" id="EDM78586.1"/>
    </source>
</evidence>
<evidence type="ECO:0000313" key="4">
    <source>
        <dbReference type="Proteomes" id="UP000005801"/>
    </source>
</evidence>
<keyword evidence="4" id="KW-1185">Reference proteome</keyword>
<comment type="caution">
    <text evidence="3">The sequence shown here is derived from an EMBL/GenBank/DDBJ whole genome shotgun (WGS) entry which is preliminary data.</text>
</comment>
<feature type="transmembrane region" description="Helical" evidence="2">
    <location>
        <begin position="51"/>
        <end position="71"/>
    </location>
</feature>
<proteinExistence type="predicted"/>
<feature type="transmembrane region" description="Helical" evidence="2">
    <location>
        <begin position="12"/>
        <end position="31"/>
    </location>
</feature>
<dbReference type="Proteomes" id="UP000005801">
    <property type="component" value="Unassembled WGS sequence"/>
</dbReference>
<evidence type="ECO:0000256" key="2">
    <source>
        <dbReference type="SAM" id="Phobius"/>
    </source>
</evidence>
<reference evidence="3 4" key="1">
    <citation type="submission" date="2007-06" db="EMBL/GenBank/DDBJ databases">
        <authorList>
            <person name="Shimkets L."/>
            <person name="Ferriera S."/>
            <person name="Johnson J."/>
            <person name="Kravitz S."/>
            <person name="Beeson K."/>
            <person name="Sutton G."/>
            <person name="Rogers Y.-H."/>
            <person name="Friedman R."/>
            <person name="Frazier M."/>
            <person name="Venter J.C."/>
        </authorList>
    </citation>
    <scope>NUCLEOTIDE SEQUENCE [LARGE SCALE GENOMIC DNA]</scope>
    <source>
        <strain evidence="3 4">SIR-1</strain>
    </source>
</reference>